<dbReference type="Proteomes" id="UP000319812">
    <property type="component" value="Unassembled WGS sequence"/>
</dbReference>
<dbReference type="Gene3D" id="1.20.1740.10">
    <property type="entry name" value="Amino acid/polyamine transporter I"/>
    <property type="match status" value="1"/>
</dbReference>
<feature type="transmembrane region" description="Helical" evidence="9">
    <location>
        <begin position="15"/>
        <end position="35"/>
    </location>
</feature>
<feature type="transmembrane region" description="Helical" evidence="9">
    <location>
        <begin position="352"/>
        <end position="374"/>
    </location>
</feature>
<feature type="transmembrane region" description="Helical" evidence="9">
    <location>
        <begin position="243"/>
        <end position="267"/>
    </location>
</feature>
<evidence type="ECO:0000256" key="5">
    <source>
        <dbReference type="ARBA" id="ARBA00022692"/>
    </source>
</evidence>
<keyword evidence="5 9" id="KW-0812">Transmembrane</keyword>
<evidence type="ECO:0000256" key="7">
    <source>
        <dbReference type="ARBA" id="ARBA00022989"/>
    </source>
</evidence>
<name>A0A4Y4EX49_9GAMM</name>
<feature type="transmembrane region" description="Helical" evidence="9">
    <location>
        <begin position="71"/>
        <end position="95"/>
    </location>
</feature>
<evidence type="ECO:0000256" key="9">
    <source>
        <dbReference type="RuleBase" id="RU363064"/>
    </source>
</evidence>
<dbReference type="FunFam" id="1.20.1740.10:FF:000004">
    <property type="entry name" value="Sodium:alanine symporter family protein"/>
    <property type="match status" value="1"/>
</dbReference>
<proteinExistence type="inferred from homology"/>
<keyword evidence="3 9" id="KW-0813">Transport</keyword>
<dbReference type="NCBIfam" id="TIGR00835">
    <property type="entry name" value="agcS"/>
    <property type="match status" value="1"/>
</dbReference>
<feature type="transmembrane region" description="Helical" evidence="9">
    <location>
        <begin position="305"/>
        <end position="332"/>
    </location>
</feature>
<feature type="transmembrane region" description="Helical" evidence="9">
    <location>
        <begin position="217"/>
        <end position="237"/>
    </location>
</feature>
<keyword evidence="11" id="KW-1185">Reference proteome</keyword>
<evidence type="ECO:0000256" key="2">
    <source>
        <dbReference type="ARBA" id="ARBA00009261"/>
    </source>
</evidence>
<evidence type="ECO:0000256" key="1">
    <source>
        <dbReference type="ARBA" id="ARBA00004651"/>
    </source>
</evidence>
<feature type="transmembrane region" description="Helical" evidence="9">
    <location>
        <begin position="420"/>
        <end position="438"/>
    </location>
</feature>
<organism evidence="10 11">
    <name type="scientific">Halomonas halmophila</name>
    <dbReference type="NCBI Taxonomy" id="252"/>
    <lineage>
        <taxon>Bacteria</taxon>
        <taxon>Pseudomonadati</taxon>
        <taxon>Pseudomonadota</taxon>
        <taxon>Gammaproteobacteria</taxon>
        <taxon>Oceanospirillales</taxon>
        <taxon>Halomonadaceae</taxon>
        <taxon>Halomonas</taxon>
    </lineage>
</organism>
<keyword evidence="7 9" id="KW-1133">Transmembrane helix</keyword>
<keyword evidence="8 9" id="KW-0472">Membrane</keyword>
<evidence type="ECO:0000256" key="4">
    <source>
        <dbReference type="ARBA" id="ARBA00022475"/>
    </source>
</evidence>
<dbReference type="Pfam" id="PF01235">
    <property type="entry name" value="Na_Ala_symp"/>
    <property type="match status" value="1"/>
</dbReference>
<keyword evidence="9" id="KW-0997">Cell inner membrane</keyword>
<dbReference type="RefSeq" id="WP_141319150.1">
    <property type="nucleotide sequence ID" value="NZ_BJOC01000019.1"/>
</dbReference>
<dbReference type="PANTHER" id="PTHR30330:SF3">
    <property type="entry name" value="TRANSCRIPTIONAL REGULATOR, LRP FAMILY"/>
    <property type="match status" value="1"/>
</dbReference>
<dbReference type="PRINTS" id="PR00175">
    <property type="entry name" value="NAALASMPORT"/>
</dbReference>
<comment type="caution">
    <text evidence="10">The sequence shown here is derived from an EMBL/GenBank/DDBJ whole genome shotgun (WGS) entry which is preliminary data.</text>
</comment>
<dbReference type="InterPro" id="IPR001463">
    <property type="entry name" value="Na/Ala_symport"/>
</dbReference>
<dbReference type="GO" id="GO:0005886">
    <property type="term" value="C:plasma membrane"/>
    <property type="evidence" value="ECO:0007669"/>
    <property type="project" value="UniProtKB-SubCell"/>
</dbReference>
<dbReference type="PANTHER" id="PTHR30330">
    <property type="entry name" value="AGSS FAMILY TRANSPORTER, SODIUM-ALANINE"/>
    <property type="match status" value="1"/>
</dbReference>
<dbReference type="AlphaFoldDB" id="A0A4Y4EX49"/>
<dbReference type="PROSITE" id="PS00873">
    <property type="entry name" value="NA_ALANINE_SYMP"/>
    <property type="match status" value="1"/>
</dbReference>
<dbReference type="GO" id="GO:0005283">
    <property type="term" value="F:amino acid:sodium symporter activity"/>
    <property type="evidence" value="ECO:0007669"/>
    <property type="project" value="InterPro"/>
</dbReference>
<dbReference type="EMBL" id="BJOC01000019">
    <property type="protein sequence ID" value="GED22419.1"/>
    <property type="molecule type" value="Genomic_DNA"/>
</dbReference>
<evidence type="ECO:0000256" key="6">
    <source>
        <dbReference type="ARBA" id="ARBA00022847"/>
    </source>
</evidence>
<feature type="transmembrane region" description="Helical" evidence="9">
    <location>
        <begin position="394"/>
        <end position="414"/>
    </location>
</feature>
<dbReference type="OrthoDB" id="9806926at2"/>
<feature type="transmembrane region" description="Helical" evidence="9">
    <location>
        <begin position="188"/>
        <end position="205"/>
    </location>
</feature>
<gene>
    <name evidence="10" type="ORF">HHA01_13960</name>
</gene>
<keyword evidence="6 9" id="KW-0769">Symport</keyword>
<accession>A0A4Y4EX49</accession>
<evidence type="ECO:0000313" key="11">
    <source>
        <dbReference type="Proteomes" id="UP000319812"/>
    </source>
</evidence>
<evidence type="ECO:0000313" key="10">
    <source>
        <dbReference type="EMBL" id="GED22419.1"/>
    </source>
</evidence>
<protein>
    <submittedName>
        <fullName evidence="10">Sodium:alanine symporter</fullName>
    </submittedName>
</protein>
<feature type="transmembrane region" description="Helical" evidence="9">
    <location>
        <begin position="149"/>
        <end position="168"/>
    </location>
</feature>
<reference evidence="10 11" key="1">
    <citation type="submission" date="2019-06" db="EMBL/GenBank/DDBJ databases">
        <title>Whole genome shotgun sequence of Halomonas halmophila NBRC 15537.</title>
        <authorList>
            <person name="Hosoyama A."/>
            <person name="Uohara A."/>
            <person name="Ohji S."/>
            <person name="Ichikawa N."/>
        </authorList>
    </citation>
    <scope>NUCLEOTIDE SEQUENCE [LARGE SCALE GENOMIC DNA]</scope>
    <source>
        <strain evidence="10 11">NBRC 15537</strain>
    </source>
</reference>
<comment type="subcellular location">
    <subcellularLocation>
        <location evidence="9">Cell inner membrane</location>
        <topology evidence="9">Multi-pass membrane protein</topology>
    </subcellularLocation>
    <subcellularLocation>
        <location evidence="1">Cell membrane</location>
        <topology evidence="1">Multi-pass membrane protein</topology>
    </subcellularLocation>
</comment>
<evidence type="ECO:0000256" key="3">
    <source>
        <dbReference type="ARBA" id="ARBA00022448"/>
    </source>
</evidence>
<keyword evidence="4" id="KW-1003">Cell membrane</keyword>
<evidence type="ECO:0000256" key="8">
    <source>
        <dbReference type="ARBA" id="ARBA00023136"/>
    </source>
</evidence>
<sequence>METLTNILTSIESVVWGPLMLLLLLGVGLYLQLGLKLLPIRKLGMGFKLLWGGRTTPADDRKDGEVSPFNALMTSLSATIGTGNIAGVATAIFLGGPGAVFWMWITALVGMATKFAEAVLAVRYREVDEAGDHVGGPMYYIRNGLGKKWGWLGMAFALFGAVAAFGIGNTVQSNSVADGLGESLGIPHWVTGLVIMVLAGAVILGGIKRIAKVAGKLVPVMAVAYIVCGLLVLFINADQIGTALGMIFTHAFTPISAAGGFAGAAVAKAIQFGVARGVFSNEAGLGSAPIAHAAAQTKNPVRQGLIAMLGTFIDTIVVCTITALAILTTAWTSGETGAALTAMSFNEALPGVGQYVVSFALAVFAFTTILGWAFYGEKCFEFLFGVGAIKFYRVVYILAIFVGSVLPLGFVWLLASVFNAMMAIPNLIALALLSPVVFKLSRDYFDGKEVLPGEDLDKS</sequence>
<comment type="similarity">
    <text evidence="2 9">Belongs to the alanine or glycine:cation symporter (AGCS) (TC 2.A.25) family.</text>
</comment>